<gene>
    <name evidence="3" type="ORF">A5844_002050</name>
    <name evidence="4" type="ORF">A5844_002054</name>
</gene>
<keyword evidence="2" id="KW-1133">Transmembrane helix</keyword>
<dbReference type="EMBL" id="NGMO01000003">
    <property type="protein sequence ID" value="OTP10350.1"/>
    <property type="molecule type" value="Genomic_DNA"/>
</dbReference>
<dbReference type="NCBIfam" id="TIGR01167">
    <property type="entry name" value="LPXTG_anchor"/>
    <property type="match status" value="1"/>
</dbReference>
<evidence type="ECO:0000313" key="5">
    <source>
        <dbReference type="Proteomes" id="UP000194933"/>
    </source>
</evidence>
<evidence type="ECO:0000313" key="4">
    <source>
        <dbReference type="EMBL" id="OTP10354.1"/>
    </source>
</evidence>
<reference evidence="3 5" key="1">
    <citation type="submission" date="2017-05" db="EMBL/GenBank/DDBJ databases">
        <title>The Genome Sequence of Enterococcus sp. 10A9_DIV0425.</title>
        <authorList>
            <consortium name="The Broad Institute Genomics Platform"/>
            <consortium name="The Broad Institute Genomic Center for Infectious Diseases"/>
            <person name="Earl A."/>
            <person name="Manson A."/>
            <person name="Schwartman J."/>
            <person name="Gilmore M."/>
            <person name="Abouelleil A."/>
            <person name="Cao P."/>
            <person name="Chapman S."/>
            <person name="Cusick C."/>
            <person name="Shea T."/>
            <person name="Young S."/>
            <person name="Neafsey D."/>
            <person name="Nusbaum C."/>
            <person name="Birren B."/>
        </authorList>
    </citation>
    <scope>NUCLEOTIDE SEQUENCE [LARGE SCALE GENOMIC DNA]</scope>
    <source>
        <strain evidence="3 5">10A9_DIV0425</strain>
    </source>
</reference>
<accession>A0A242JYQ6</accession>
<organism evidence="3 5">
    <name type="scientific">Candidatus Enterococcus wittei</name>
    <dbReference type="NCBI Taxonomy" id="1987383"/>
    <lineage>
        <taxon>Bacteria</taxon>
        <taxon>Bacillati</taxon>
        <taxon>Bacillota</taxon>
        <taxon>Bacilli</taxon>
        <taxon>Lactobacillales</taxon>
        <taxon>Enterococcaceae</taxon>
        <taxon>Enterococcus</taxon>
    </lineage>
</organism>
<keyword evidence="2" id="KW-0472">Membrane</keyword>
<proteinExistence type="predicted"/>
<feature type="region of interest" description="Disordered" evidence="1">
    <location>
        <begin position="40"/>
        <end position="80"/>
    </location>
</feature>
<evidence type="ECO:0000313" key="3">
    <source>
        <dbReference type="EMBL" id="OTP10350.1"/>
    </source>
</evidence>
<feature type="compositionally biased region" description="Polar residues" evidence="1">
    <location>
        <begin position="67"/>
        <end position="78"/>
    </location>
</feature>
<name>A0A242JYQ6_9ENTE</name>
<keyword evidence="5" id="KW-1185">Reference proteome</keyword>
<sequence length="115" mass="12341">MKEKTLSLALVGLLMLGLFSPVISYAATINGSEHGTEMEISATGYIGTSGESERPPAEELSPPKKTPVNSAKPTQPNFPKTGEGRSLLLIALGSLLSLLALTKLYRQRREMAQNQ</sequence>
<protein>
    <recommendedName>
        <fullName evidence="6">Gram-positive cocci surface proteins LPxTG domain-containing protein</fullName>
    </recommendedName>
</protein>
<dbReference type="RefSeq" id="WP_086285106.1">
    <property type="nucleotide sequence ID" value="NZ_NGMO01000003.1"/>
</dbReference>
<evidence type="ECO:0000256" key="2">
    <source>
        <dbReference type="SAM" id="Phobius"/>
    </source>
</evidence>
<dbReference type="STRING" id="1987383.A5844_002050"/>
<dbReference type="AlphaFoldDB" id="A0A242JYQ6"/>
<evidence type="ECO:0008006" key="6">
    <source>
        <dbReference type="Google" id="ProtNLM"/>
    </source>
</evidence>
<feature type="transmembrane region" description="Helical" evidence="2">
    <location>
        <begin position="86"/>
        <end position="105"/>
    </location>
</feature>
<dbReference type="Proteomes" id="UP000194933">
    <property type="component" value="Unassembled WGS sequence"/>
</dbReference>
<evidence type="ECO:0000256" key="1">
    <source>
        <dbReference type="SAM" id="MobiDB-lite"/>
    </source>
</evidence>
<keyword evidence="2" id="KW-0812">Transmembrane</keyword>
<dbReference type="EMBL" id="NGMO01000003">
    <property type="protein sequence ID" value="OTP10354.1"/>
    <property type="molecule type" value="Genomic_DNA"/>
</dbReference>
<comment type="caution">
    <text evidence="3">The sequence shown here is derived from an EMBL/GenBank/DDBJ whole genome shotgun (WGS) entry which is preliminary data.</text>
</comment>